<sequence>MAIRGTDKSETIYGTRGEDEIYGLQGDDLIDVNGMGSSDAWASDSVHAGAGDDIIKGFTFDLAKVDDMPEAKIEVDGGRGKDTIVINFLNNSAGAGSLNLTIFQKQLDPRFIEWMSYDLTNAWKVATPPPLKGTVFNEIYNFKSGENLNVVYAGAGKDILLLDSAGGTFRGGGGNDILVVEDGENRLHGGAGADAFVFSVGGGKDRGEEGSLTRIADFQRGTDKIVVDLGAREDFGDRPQDLTPRNIGESSRDLYQRHIDYDRASGRLYVDDELVAKVKGGLDLHAGDFLFC</sequence>
<dbReference type="InterPro" id="IPR001343">
    <property type="entry name" value="Hemolysn_Ca-bd"/>
</dbReference>
<dbReference type="RefSeq" id="WP_201653947.1">
    <property type="nucleotide sequence ID" value="NZ_JAEQNC010000002.1"/>
</dbReference>
<dbReference type="Pfam" id="PF00353">
    <property type="entry name" value="HemolysinCabind"/>
    <property type="match status" value="3"/>
</dbReference>
<evidence type="ECO:0000259" key="5">
    <source>
        <dbReference type="Pfam" id="PF08548"/>
    </source>
</evidence>
<evidence type="ECO:0000256" key="4">
    <source>
        <dbReference type="ARBA" id="ARBA00022737"/>
    </source>
</evidence>
<proteinExistence type="predicted"/>
<reference evidence="6" key="1">
    <citation type="submission" date="2021-01" db="EMBL/GenBank/DDBJ databases">
        <title>Rhizobium sp. strain KVB221 16S ribosomal RNA gene Genome sequencing and assembly.</title>
        <authorList>
            <person name="Kang M."/>
        </authorList>
    </citation>
    <scope>NUCLEOTIDE SEQUENCE</scope>
    <source>
        <strain evidence="6">KVB221</strain>
    </source>
</reference>
<organism evidence="6 7">
    <name type="scientific">Rhizobium setariae</name>
    <dbReference type="NCBI Taxonomy" id="2801340"/>
    <lineage>
        <taxon>Bacteria</taxon>
        <taxon>Pseudomonadati</taxon>
        <taxon>Pseudomonadota</taxon>
        <taxon>Alphaproteobacteria</taxon>
        <taxon>Hyphomicrobiales</taxon>
        <taxon>Rhizobiaceae</taxon>
        <taxon>Rhizobium/Agrobacterium group</taxon>
        <taxon>Rhizobium</taxon>
    </lineage>
</organism>
<comment type="cofactor">
    <cofactor evidence="1">
        <name>Ca(2+)</name>
        <dbReference type="ChEBI" id="CHEBI:29108"/>
    </cofactor>
</comment>
<evidence type="ECO:0000313" key="6">
    <source>
        <dbReference type="EMBL" id="MBL0371361.1"/>
    </source>
</evidence>
<dbReference type="AlphaFoldDB" id="A0A937CL90"/>
<keyword evidence="4" id="KW-0677">Repeat</keyword>
<dbReference type="SUPFAM" id="SSF51120">
    <property type="entry name" value="beta-Roll"/>
    <property type="match status" value="1"/>
</dbReference>
<dbReference type="PRINTS" id="PR00313">
    <property type="entry name" value="CABNDNGRPT"/>
</dbReference>
<feature type="domain" description="Peptidase M10 serralysin C-terminal" evidence="5">
    <location>
        <begin position="171"/>
        <end position="227"/>
    </location>
</feature>
<evidence type="ECO:0000256" key="1">
    <source>
        <dbReference type="ARBA" id="ARBA00001913"/>
    </source>
</evidence>
<dbReference type="InterPro" id="IPR013858">
    <property type="entry name" value="Peptidase_M10B_C"/>
</dbReference>
<dbReference type="GO" id="GO:0005615">
    <property type="term" value="C:extracellular space"/>
    <property type="evidence" value="ECO:0007669"/>
    <property type="project" value="InterPro"/>
</dbReference>
<name>A0A937CL90_9HYPH</name>
<evidence type="ECO:0000313" key="7">
    <source>
        <dbReference type="Proteomes" id="UP000633219"/>
    </source>
</evidence>
<protein>
    <recommendedName>
        <fullName evidence="5">Peptidase M10 serralysin C-terminal domain-containing protein</fullName>
    </recommendedName>
</protein>
<comment type="caution">
    <text evidence="6">The sequence shown here is derived from an EMBL/GenBank/DDBJ whole genome shotgun (WGS) entry which is preliminary data.</text>
</comment>
<accession>A0A937CL90</accession>
<dbReference type="InterPro" id="IPR011049">
    <property type="entry name" value="Serralysin-like_metalloprot_C"/>
</dbReference>
<comment type="subcellular location">
    <subcellularLocation>
        <location evidence="2">Secreted</location>
    </subcellularLocation>
</comment>
<keyword evidence="3" id="KW-0964">Secreted</keyword>
<evidence type="ECO:0000256" key="3">
    <source>
        <dbReference type="ARBA" id="ARBA00022525"/>
    </source>
</evidence>
<evidence type="ECO:0000256" key="2">
    <source>
        <dbReference type="ARBA" id="ARBA00004613"/>
    </source>
</evidence>
<dbReference type="EMBL" id="JAEQNC010000002">
    <property type="protein sequence ID" value="MBL0371361.1"/>
    <property type="molecule type" value="Genomic_DNA"/>
</dbReference>
<dbReference type="Pfam" id="PF08548">
    <property type="entry name" value="Peptidase_M10_C"/>
    <property type="match status" value="1"/>
</dbReference>
<keyword evidence="7" id="KW-1185">Reference proteome</keyword>
<dbReference type="Proteomes" id="UP000633219">
    <property type="component" value="Unassembled WGS sequence"/>
</dbReference>
<gene>
    <name evidence="6" type="ORF">JJB09_04915</name>
</gene>
<dbReference type="Gene3D" id="2.150.10.10">
    <property type="entry name" value="Serralysin-like metalloprotease, C-terminal"/>
    <property type="match status" value="2"/>
</dbReference>
<dbReference type="GO" id="GO:0005509">
    <property type="term" value="F:calcium ion binding"/>
    <property type="evidence" value="ECO:0007669"/>
    <property type="project" value="InterPro"/>
</dbReference>